<evidence type="ECO:0000313" key="2">
    <source>
        <dbReference type="Proteomes" id="UP000503540"/>
    </source>
</evidence>
<dbReference type="Proteomes" id="UP000503540">
    <property type="component" value="Chromosome"/>
</dbReference>
<gene>
    <name evidence="1" type="ORF">F5544_44275</name>
</gene>
<reference evidence="1 2" key="1">
    <citation type="journal article" date="2019" name="ACS Chem. Biol.">
        <title>Identification and Mobilization of a Cryptic Antibiotic Biosynthesis Gene Locus from a Human-Pathogenic Nocardia Isolate.</title>
        <authorList>
            <person name="Herisse M."/>
            <person name="Ishida K."/>
            <person name="Porter J.L."/>
            <person name="Howden B."/>
            <person name="Hertweck C."/>
            <person name="Stinear T.P."/>
            <person name="Pidot S.J."/>
        </authorList>
    </citation>
    <scope>NUCLEOTIDE SEQUENCE [LARGE SCALE GENOMIC DNA]</scope>
    <source>
        <strain evidence="1 2">AUSMDU00012717</strain>
    </source>
</reference>
<protein>
    <recommendedName>
        <fullName evidence="3">DUF2867 domain-containing protein</fullName>
    </recommendedName>
</protein>
<organism evidence="1 2">
    <name type="scientific">Nocardia arthritidis</name>
    <dbReference type="NCBI Taxonomy" id="228602"/>
    <lineage>
        <taxon>Bacteria</taxon>
        <taxon>Bacillati</taxon>
        <taxon>Actinomycetota</taxon>
        <taxon>Actinomycetes</taxon>
        <taxon>Mycobacteriales</taxon>
        <taxon>Nocardiaceae</taxon>
        <taxon>Nocardia</taxon>
    </lineage>
</organism>
<dbReference type="RefSeq" id="WP_167478697.1">
    <property type="nucleotide sequence ID" value="NZ_CP046172.1"/>
</dbReference>
<dbReference type="KEGG" id="nah:F5544_44275"/>
<proteinExistence type="predicted"/>
<dbReference type="EMBL" id="CP046172">
    <property type="protein sequence ID" value="QIS16658.1"/>
    <property type="molecule type" value="Genomic_DNA"/>
</dbReference>
<dbReference type="AlphaFoldDB" id="A0A6G9YTW4"/>
<accession>A0A6G9YTW4</accession>
<keyword evidence="2" id="KW-1185">Reference proteome</keyword>
<evidence type="ECO:0000313" key="1">
    <source>
        <dbReference type="EMBL" id="QIS16658.1"/>
    </source>
</evidence>
<name>A0A6G9YTW4_9NOCA</name>
<evidence type="ECO:0008006" key="3">
    <source>
        <dbReference type="Google" id="ProtNLM"/>
    </source>
</evidence>
<sequence>MTRQRMSENHADIGPSRVDIVNTDAEMLAVSTLTNIQHTDAHLLRIDHAPDRDAEQWARAVMEDVPAEVRAALERAWQVIALRLTPGGTDAIAGWSIAHNRPDYVLLQAESALGFEGQLLFQCRQSGLVLATFVQFHDPASRTVWERVLPAHLGFVRSLLEAQIGKLA</sequence>